<dbReference type="PANTHER" id="PTHR42971:SF1">
    <property type="entry name" value="TRNA (CYTIDINE(34)-2'-O)-METHYLTRANSFERASE"/>
    <property type="match status" value="1"/>
</dbReference>
<keyword evidence="1" id="KW-0963">Cytoplasm</keyword>
<evidence type="ECO:0000256" key="3">
    <source>
        <dbReference type="ARBA" id="ARBA00022679"/>
    </source>
</evidence>
<proteinExistence type="inferred from homology"/>
<keyword evidence="5" id="KW-0819">tRNA processing</keyword>
<organism evidence="8 9">
    <name type="scientific">Zingiber officinale</name>
    <name type="common">Ginger</name>
    <name type="synonym">Amomum zingiber</name>
    <dbReference type="NCBI Taxonomy" id="94328"/>
    <lineage>
        <taxon>Eukaryota</taxon>
        <taxon>Viridiplantae</taxon>
        <taxon>Streptophyta</taxon>
        <taxon>Embryophyta</taxon>
        <taxon>Tracheophyta</taxon>
        <taxon>Spermatophyta</taxon>
        <taxon>Magnoliopsida</taxon>
        <taxon>Liliopsida</taxon>
        <taxon>Zingiberales</taxon>
        <taxon>Zingiberaceae</taxon>
        <taxon>Zingiber</taxon>
    </lineage>
</organism>
<dbReference type="HAMAP" id="MF_01885">
    <property type="entry name" value="tRNA_methyltr_TrmL"/>
    <property type="match status" value="1"/>
</dbReference>
<evidence type="ECO:0000313" key="8">
    <source>
        <dbReference type="EMBL" id="KAG6469515.1"/>
    </source>
</evidence>
<dbReference type="GO" id="GO:0008173">
    <property type="term" value="F:RNA methyltransferase activity"/>
    <property type="evidence" value="ECO:0007669"/>
    <property type="project" value="InterPro"/>
</dbReference>
<evidence type="ECO:0000259" key="7">
    <source>
        <dbReference type="Pfam" id="PF00588"/>
    </source>
</evidence>
<keyword evidence="2" id="KW-0489">Methyltransferase</keyword>
<sequence length="415" mass="46536">MEFPQDYFGSAADRSHALAARRLVLRDTRKEVRPPQASVQPYHPYAHEQWRSRLHATNPQQQQQQQAHEQQNGHVVNHQERRYVPTPTGHVGAAPAASPAALSSSYRRILLLGPSHAANASDRLVSLQNPRNNYYASAQYLASRGGGAGCENEVGREAALPQYFRREVVRRESDREKVTVNFLAAMASRRMEMSLPRAKDMDDGDKSKYAGLDFFLKIPGNTGSIARTCAASAVGLHLVGPLGYKIEDSKLKRAGLDYWPYPVIKMLFHLLPIIQNESVTADLNRYVVVKVHNSWSEFHDYFKQQDGEKRLLAFTKRGTHIHSDFSYKKGDWLVFGSETTGLPPQALMDCSTECLGGGTIRIPMIDTYVRCLNLSVSVGIAVYEAARQLNYEQLQLPLLSEEASERLFSSEDIFG</sequence>
<evidence type="ECO:0000313" key="9">
    <source>
        <dbReference type="Proteomes" id="UP000734854"/>
    </source>
</evidence>
<feature type="region of interest" description="Disordered" evidence="6">
    <location>
        <begin position="56"/>
        <end position="75"/>
    </location>
</feature>
<reference evidence="8 9" key="1">
    <citation type="submission" date="2020-08" db="EMBL/GenBank/DDBJ databases">
        <title>Plant Genome Project.</title>
        <authorList>
            <person name="Zhang R.-G."/>
        </authorList>
    </citation>
    <scope>NUCLEOTIDE SEQUENCE [LARGE SCALE GENOMIC DNA]</scope>
    <source>
        <tissue evidence="8">Rhizome</tissue>
    </source>
</reference>
<evidence type="ECO:0000256" key="5">
    <source>
        <dbReference type="ARBA" id="ARBA00022694"/>
    </source>
</evidence>
<dbReference type="Pfam" id="PF00588">
    <property type="entry name" value="SpoU_methylase"/>
    <property type="match status" value="1"/>
</dbReference>
<dbReference type="AlphaFoldDB" id="A0A8J5EAV3"/>
<evidence type="ECO:0000256" key="4">
    <source>
        <dbReference type="ARBA" id="ARBA00022691"/>
    </source>
</evidence>
<dbReference type="InterPro" id="IPR016914">
    <property type="entry name" value="TrmL"/>
</dbReference>
<dbReference type="InterPro" id="IPR029028">
    <property type="entry name" value="Alpha/beta_knot_MTases"/>
</dbReference>
<evidence type="ECO:0000256" key="2">
    <source>
        <dbReference type="ARBA" id="ARBA00022603"/>
    </source>
</evidence>
<keyword evidence="3" id="KW-0808">Transferase</keyword>
<dbReference type="CDD" id="cd18094">
    <property type="entry name" value="SpoU-like_TrmL"/>
    <property type="match status" value="1"/>
</dbReference>
<accession>A0A8J5EAV3</accession>
<gene>
    <name evidence="8" type="ORF">ZIOFF_074239</name>
</gene>
<evidence type="ECO:0000256" key="1">
    <source>
        <dbReference type="ARBA" id="ARBA00022490"/>
    </source>
</evidence>
<comment type="caution">
    <text evidence="8">The sequence shown here is derived from an EMBL/GenBank/DDBJ whole genome shotgun (WGS) entry which is preliminary data.</text>
</comment>
<protein>
    <recommendedName>
        <fullName evidence="7">tRNA/rRNA methyltransferase SpoU type domain-containing protein</fullName>
    </recommendedName>
</protein>
<dbReference type="SUPFAM" id="SSF75217">
    <property type="entry name" value="alpha/beta knot"/>
    <property type="match status" value="1"/>
</dbReference>
<evidence type="ECO:0000256" key="6">
    <source>
        <dbReference type="SAM" id="MobiDB-lite"/>
    </source>
</evidence>
<feature type="domain" description="tRNA/rRNA methyltransferase SpoU type" evidence="7">
    <location>
        <begin position="279"/>
        <end position="383"/>
    </location>
</feature>
<keyword evidence="9" id="KW-1185">Reference proteome</keyword>
<keyword evidence="4" id="KW-0949">S-adenosyl-L-methionine</keyword>
<name>A0A8J5EAV3_ZINOF</name>
<dbReference type="Proteomes" id="UP000734854">
    <property type="component" value="Unassembled WGS sequence"/>
</dbReference>
<dbReference type="InterPro" id="IPR001537">
    <property type="entry name" value="SpoU_MeTrfase"/>
</dbReference>
<dbReference type="EMBL" id="JACMSC010000022">
    <property type="protein sequence ID" value="KAG6469515.1"/>
    <property type="molecule type" value="Genomic_DNA"/>
</dbReference>
<dbReference type="GO" id="GO:0002130">
    <property type="term" value="P:wobble position ribose methylation"/>
    <property type="evidence" value="ECO:0007669"/>
    <property type="project" value="TreeGrafter"/>
</dbReference>
<dbReference type="GO" id="GO:0003723">
    <property type="term" value="F:RNA binding"/>
    <property type="evidence" value="ECO:0007669"/>
    <property type="project" value="InterPro"/>
</dbReference>
<dbReference type="InterPro" id="IPR029026">
    <property type="entry name" value="tRNA_m1G_MTases_N"/>
</dbReference>
<feature type="compositionally biased region" description="Low complexity" evidence="6">
    <location>
        <begin position="60"/>
        <end position="70"/>
    </location>
</feature>
<dbReference type="PANTHER" id="PTHR42971">
    <property type="entry name" value="TRNA (CYTIDINE(34)-2'-O)-METHYLTRANSFERASE"/>
    <property type="match status" value="1"/>
</dbReference>
<dbReference type="Gene3D" id="3.40.1280.10">
    <property type="match status" value="1"/>
</dbReference>